<dbReference type="EMBL" id="AMZH03005417">
    <property type="protein sequence ID" value="RRT66441.1"/>
    <property type="molecule type" value="Genomic_DNA"/>
</dbReference>
<accession>A0A426ZRA0</accession>
<sequence>MKVSKPGPRRRLQRPQAIRNLVVVSIVPKSPKLRRWTILGGPSSSGPLRLSRCWHLRWRRIPSLPSDAAATSSQENSVILVVRLIGGRVRFPRRIAASPLSPVPSTISSSPSQSGAGRAVGGAATR</sequence>
<evidence type="ECO:0000313" key="3">
    <source>
        <dbReference type="Proteomes" id="UP000287651"/>
    </source>
</evidence>
<protein>
    <submittedName>
        <fullName evidence="2">Uncharacterized protein</fullName>
    </submittedName>
</protein>
<proteinExistence type="predicted"/>
<evidence type="ECO:0000313" key="2">
    <source>
        <dbReference type="EMBL" id="RRT66441.1"/>
    </source>
</evidence>
<organism evidence="2 3">
    <name type="scientific">Ensete ventricosum</name>
    <name type="common">Abyssinian banana</name>
    <name type="synonym">Musa ensete</name>
    <dbReference type="NCBI Taxonomy" id="4639"/>
    <lineage>
        <taxon>Eukaryota</taxon>
        <taxon>Viridiplantae</taxon>
        <taxon>Streptophyta</taxon>
        <taxon>Embryophyta</taxon>
        <taxon>Tracheophyta</taxon>
        <taxon>Spermatophyta</taxon>
        <taxon>Magnoliopsida</taxon>
        <taxon>Liliopsida</taxon>
        <taxon>Zingiberales</taxon>
        <taxon>Musaceae</taxon>
        <taxon>Ensete</taxon>
    </lineage>
</organism>
<name>A0A426ZRA0_ENSVE</name>
<dbReference type="AlphaFoldDB" id="A0A426ZRA0"/>
<dbReference type="Proteomes" id="UP000287651">
    <property type="component" value="Unassembled WGS sequence"/>
</dbReference>
<comment type="caution">
    <text evidence="2">The sequence shown here is derived from an EMBL/GenBank/DDBJ whole genome shotgun (WGS) entry which is preliminary data.</text>
</comment>
<evidence type="ECO:0000256" key="1">
    <source>
        <dbReference type="SAM" id="MobiDB-lite"/>
    </source>
</evidence>
<reference evidence="2 3" key="1">
    <citation type="journal article" date="2014" name="Agronomy (Basel)">
        <title>A Draft Genome Sequence for Ensete ventricosum, the Drought-Tolerant Tree Against Hunger.</title>
        <authorList>
            <person name="Harrison J."/>
            <person name="Moore K.A."/>
            <person name="Paszkiewicz K."/>
            <person name="Jones T."/>
            <person name="Grant M."/>
            <person name="Ambacheew D."/>
            <person name="Muzemil S."/>
            <person name="Studholme D.J."/>
        </authorList>
    </citation>
    <scope>NUCLEOTIDE SEQUENCE [LARGE SCALE GENOMIC DNA]</scope>
</reference>
<gene>
    <name evidence="2" type="ORF">B296_00026610</name>
</gene>
<feature type="region of interest" description="Disordered" evidence="1">
    <location>
        <begin position="99"/>
        <end position="126"/>
    </location>
</feature>